<evidence type="ECO:0000313" key="16">
    <source>
        <dbReference type="Proteomes" id="UP000886876"/>
    </source>
</evidence>
<comment type="caution">
    <text evidence="15">The sequence shown here is derived from an EMBL/GenBank/DDBJ whole genome shotgun (WGS) entry which is preliminary data.</text>
</comment>
<accession>A0A9D1G5Z9</accession>
<evidence type="ECO:0000256" key="9">
    <source>
        <dbReference type="ARBA" id="ARBA00023125"/>
    </source>
</evidence>
<gene>
    <name evidence="13 15" type="primary">ruvC</name>
    <name evidence="15" type="ORF">IAD42_07345</name>
</gene>
<keyword evidence="3 13" id="KW-0540">Nuclease</keyword>
<dbReference type="InterPro" id="IPR002176">
    <property type="entry name" value="X-over_junc_endoDNase_RuvC"/>
</dbReference>
<organism evidence="15 16">
    <name type="scientific">Candidatus Scatomorpha pullistercoris</name>
    <dbReference type="NCBI Taxonomy" id="2840929"/>
    <lineage>
        <taxon>Bacteria</taxon>
        <taxon>Bacillati</taxon>
        <taxon>Bacillota</taxon>
        <taxon>Clostridia</taxon>
        <taxon>Eubacteriales</taxon>
        <taxon>Candidatus Scatomorpha</taxon>
    </lineage>
</organism>
<feature type="binding site" evidence="13">
    <location>
        <position position="7"/>
    </location>
    <ligand>
        <name>Mg(2+)</name>
        <dbReference type="ChEBI" id="CHEBI:18420"/>
        <label>1</label>
    </ligand>
</feature>
<dbReference type="GO" id="GO:0000287">
    <property type="term" value="F:magnesium ion binding"/>
    <property type="evidence" value="ECO:0007669"/>
    <property type="project" value="UniProtKB-UniRule"/>
</dbReference>
<evidence type="ECO:0000256" key="13">
    <source>
        <dbReference type="HAMAP-Rule" id="MF_00034"/>
    </source>
</evidence>
<dbReference type="SUPFAM" id="SSF53098">
    <property type="entry name" value="Ribonuclease H-like"/>
    <property type="match status" value="1"/>
</dbReference>
<evidence type="ECO:0000256" key="6">
    <source>
        <dbReference type="ARBA" id="ARBA00022763"/>
    </source>
</evidence>
<dbReference type="CDD" id="cd16962">
    <property type="entry name" value="RuvC"/>
    <property type="match status" value="1"/>
</dbReference>
<comment type="function">
    <text evidence="13">The RuvA-RuvB-RuvC complex processes Holliday junction (HJ) DNA during genetic recombination and DNA repair. Endonuclease that resolves HJ intermediates. Cleaves cruciform DNA by making single-stranded nicks across the HJ at symmetrical positions within the homologous arms, yielding a 5'-phosphate and a 3'-hydroxyl group; requires a central core of homology in the junction. The consensus cleavage sequence is 5'-(A/T)TT(C/G)-3'. Cleavage occurs on the 3'-side of the TT dinucleotide at the point of strand exchange. HJ branch migration catalyzed by RuvA-RuvB allows RuvC to scan DNA until it finds its consensus sequence, where it cleaves and resolves the cruciform DNA.</text>
</comment>
<reference evidence="15" key="1">
    <citation type="submission" date="2020-10" db="EMBL/GenBank/DDBJ databases">
        <authorList>
            <person name="Gilroy R."/>
        </authorList>
    </citation>
    <scope>NUCLEOTIDE SEQUENCE</scope>
    <source>
        <strain evidence="15">ChiHecec3B27-6122</strain>
    </source>
</reference>
<keyword evidence="8 13" id="KW-0460">Magnesium</keyword>
<dbReference type="EC" id="3.1.21.10" evidence="13 14"/>
<keyword evidence="11 13" id="KW-0234">DNA repair</keyword>
<protein>
    <recommendedName>
        <fullName evidence="13 14">Crossover junction endodeoxyribonuclease RuvC</fullName>
        <ecNumber evidence="13 14">3.1.21.10</ecNumber>
    </recommendedName>
    <alternativeName>
        <fullName evidence="13">Holliday junction nuclease RuvC</fullName>
    </alternativeName>
    <alternativeName>
        <fullName evidence="13">Holliday junction resolvase RuvC</fullName>
    </alternativeName>
</protein>
<keyword evidence="4 13" id="KW-0479">Metal-binding</keyword>
<sequence length="171" mass="18182">MRILGIDPGIAIVGFGVVDSERGKQSFVRCGVITTPAGTSLSSRLDRIYSDMDEVIRTFNPDAAAIEELFFNTNITTGISVAQGRGVILLACYRAGLPVFEYTPLQVKQAVVGYGRAEKNQVIDMVKRILNLKAVPKPDDAADAVAIALCHARSHTSLIAGKTGGSVCSTI</sequence>
<comment type="cofactor">
    <cofactor evidence="13">
        <name>Mg(2+)</name>
        <dbReference type="ChEBI" id="CHEBI:18420"/>
    </cofactor>
    <text evidence="13">Binds 2 Mg(2+) ion per subunit.</text>
</comment>
<dbReference type="PANTHER" id="PTHR30194:SF3">
    <property type="entry name" value="CROSSOVER JUNCTION ENDODEOXYRIBONUCLEASE RUVC"/>
    <property type="match status" value="1"/>
</dbReference>
<feature type="binding site" evidence="13">
    <location>
        <position position="140"/>
    </location>
    <ligand>
        <name>Mg(2+)</name>
        <dbReference type="ChEBI" id="CHEBI:18420"/>
        <label>1</label>
    </ligand>
</feature>
<evidence type="ECO:0000256" key="14">
    <source>
        <dbReference type="NCBIfam" id="TIGR00228"/>
    </source>
</evidence>
<comment type="subunit">
    <text evidence="13">Homodimer which binds Holliday junction (HJ) DNA. The HJ becomes 2-fold symmetrical on binding to RuvC with unstacked arms; it has a different conformation from HJ DNA in complex with RuvA. In the full resolvosome a probable DNA-RuvA(4)-RuvB(12)-RuvC(2) complex forms which resolves the HJ.</text>
</comment>
<evidence type="ECO:0000256" key="10">
    <source>
        <dbReference type="ARBA" id="ARBA00023172"/>
    </source>
</evidence>
<evidence type="ECO:0000256" key="7">
    <source>
        <dbReference type="ARBA" id="ARBA00022801"/>
    </source>
</evidence>
<evidence type="ECO:0000256" key="4">
    <source>
        <dbReference type="ARBA" id="ARBA00022723"/>
    </source>
</evidence>
<dbReference type="FunFam" id="3.30.420.10:FF:000002">
    <property type="entry name" value="Crossover junction endodeoxyribonuclease RuvC"/>
    <property type="match status" value="1"/>
</dbReference>
<dbReference type="GO" id="GO:0006281">
    <property type="term" value="P:DNA repair"/>
    <property type="evidence" value="ECO:0007669"/>
    <property type="project" value="UniProtKB-UniRule"/>
</dbReference>
<dbReference type="AlphaFoldDB" id="A0A9D1G5Z9"/>
<evidence type="ECO:0000256" key="11">
    <source>
        <dbReference type="ARBA" id="ARBA00023204"/>
    </source>
</evidence>
<keyword evidence="5 13" id="KW-0255">Endonuclease</keyword>
<evidence type="ECO:0000256" key="12">
    <source>
        <dbReference type="ARBA" id="ARBA00029354"/>
    </source>
</evidence>
<dbReference type="InterPro" id="IPR012337">
    <property type="entry name" value="RNaseH-like_sf"/>
</dbReference>
<dbReference type="GO" id="GO:0048476">
    <property type="term" value="C:Holliday junction resolvase complex"/>
    <property type="evidence" value="ECO:0007669"/>
    <property type="project" value="UniProtKB-UniRule"/>
</dbReference>
<dbReference type="GO" id="GO:0008821">
    <property type="term" value="F:crossover junction DNA endonuclease activity"/>
    <property type="evidence" value="ECO:0007669"/>
    <property type="project" value="UniProtKB-UniRule"/>
</dbReference>
<feature type="active site" evidence="13">
    <location>
        <position position="67"/>
    </location>
</feature>
<dbReference type="InterPro" id="IPR036397">
    <property type="entry name" value="RNaseH_sf"/>
</dbReference>
<feature type="active site" evidence="13">
    <location>
        <position position="7"/>
    </location>
</feature>
<dbReference type="GO" id="GO:0003677">
    <property type="term" value="F:DNA binding"/>
    <property type="evidence" value="ECO:0007669"/>
    <property type="project" value="UniProtKB-KW"/>
</dbReference>
<dbReference type="Gene3D" id="3.30.420.10">
    <property type="entry name" value="Ribonuclease H-like superfamily/Ribonuclease H"/>
    <property type="match status" value="1"/>
</dbReference>
<keyword evidence="6 13" id="KW-0227">DNA damage</keyword>
<evidence type="ECO:0000256" key="2">
    <source>
        <dbReference type="ARBA" id="ARBA00022490"/>
    </source>
</evidence>
<reference evidence="15" key="2">
    <citation type="journal article" date="2021" name="PeerJ">
        <title>Extensive microbial diversity within the chicken gut microbiome revealed by metagenomics and culture.</title>
        <authorList>
            <person name="Gilroy R."/>
            <person name="Ravi A."/>
            <person name="Getino M."/>
            <person name="Pursley I."/>
            <person name="Horton D.L."/>
            <person name="Alikhan N.F."/>
            <person name="Baker D."/>
            <person name="Gharbi K."/>
            <person name="Hall N."/>
            <person name="Watson M."/>
            <person name="Adriaenssens E.M."/>
            <person name="Foster-Nyarko E."/>
            <person name="Jarju S."/>
            <person name="Secka A."/>
            <person name="Antonio M."/>
            <person name="Oren A."/>
            <person name="Chaudhuri R.R."/>
            <person name="La Ragione R."/>
            <person name="Hildebrand F."/>
            <person name="Pallen M.J."/>
        </authorList>
    </citation>
    <scope>NUCLEOTIDE SEQUENCE</scope>
    <source>
        <strain evidence="15">ChiHecec3B27-6122</strain>
    </source>
</reference>
<comment type="subcellular location">
    <subcellularLocation>
        <location evidence="13">Cytoplasm</location>
    </subcellularLocation>
</comment>
<evidence type="ECO:0000256" key="8">
    <source>
        <dbReference type="ARBA" id="ARBA00022842"/>
    </source>
</evidence>
<evidence type="ECO:0000256" key="5">
    <source>
        <dbReference type="ARBA" id="ARBA00022759"/>
    </source>
</evidence>
<dbReference type="HAMAP" id="MF_00034">
    <property type="entry name" value="RuvC"/>
    <property type="match status" value="1"/>
</dbReference>
<keyword evidence="2 13" id="KW-0963">Cytoplasm</keyword>
<dbReference type="InterPro" id="IPR020563">
    <property type="entry name" value="X-over_junc_endoDNase_Mg_BS"/>
</dbReference>
<dbReference type="EMBL" id="DVJS01000181">
    <property type="protein sequence ID" value="HIS97771.1"/>
    <property type="molecule type" value="Genomic_DNA"/>
</dbReference>
<dbReference type="GO" id="GO:0005737">
    <property type="term" value="C:cytoplasm"/>
    <property type="evidence" value="ECO:0007669"/>
    <property type="project" value="UniProtKB-SubCell"/>
</dbReference>
<feature type="active site" evidence="13">
    <location>
        <position position="140"/>
    </location>
</feature>
<keyword evidence="10 13" id="KW-0233">DNA recombination</keyword>
<keyword evidence="7 13" id="KW-0378">Hydrolase</keyword>
<comment type="catalytic activity">
    <reaction evidence="12 13">
        <text>Endonucleolytic cleavage at a junction such as a reciprocal single-stranded crossover between two homologous DNA duplexes (Holliday junction).</text>
        <dbReference type="EC" id="3.1.21.10"/>
    </reaction>
</comment>
<dbReference type="PRINTS" id="PR00696">
    <property type="entry name" value="RSOLVASERUVC"/>
</dbReference>
<feature type="binding site" evidence="13">
    <location>
        <position position="67"/>
    </location>
    <ligand>
        <name>Mg(2+)</name>
        <dbReference type="ChEBI" id="CHEBI:18420"/>
        <label>2</label>
    </ligand>
</feature>
<dbReference type="Proteomes" id="UP000886876">
    <property type="component" value="Unassembled WGS sequence"/>
</dbReference>
<dbReference type="GO" id="GO:0006310">
    <property type="term" value="P:DNA recombination"/>
    <property type="evidence" value="ECO:0007669"/>
    <property type="project" value="UniProtKB-UniRule"/>
</dbReference>
<dbReference type="Pfam" id="PF02075">
    <property type="entry name" value="RuvC"/>
    <property type="match status" value="1"/>
</dbReference>
<evidence type="ECO:0000313" key="15">
    <source>
        <dbReference type="EMBL" id="HIS97771.1"/>
    </source>
</evidence>
<evidence type="ECO:0000256" key="3">
    <source>
        <dbReference type="ARBA" id="ARBA00022722"/>
    </source>
</evidence>
<name>A0A9D1G5Z9_9FIRM</name>
<keyword evidence="9 13" id="KW-0238">DNA-binding</keyword>
<dbReference type="PROSITE" id="PS01321">
    <property type="entry name" value="RUVC"/>
    <property type="match status" value="1"/>
</dbReference>
<dbReference type="PANTHER" id="PTHR30194">
    <property type="entry name" value="CROSSOVER JUNCTION ENDODEOXYRIBONUCLEASE RUVC"/>
    <property type="match status" value="1"/>
</dbReference>
<proteinExistence type="inferred from homology"/>
<dbReference type="NCBIfam" id="TIGR00228">
    <property type="entry name" value="ruvC"/>
    <property type="match status" value="1"/>
</dbReference>
<evidence type="ECO:0000256" key="1">
    <source>
        <dbReference type="ARBA" id="ARBA00009518"/>
    </source>
</evidence>
<dbReference type="NCBIfam" id="NF000711">
    <property type="entry name" value="PRK00039.2-1"/>
    <property type="match status" value="1"/>
</dbReference>
<comment type="similarity">
    <text evidence="1 13">Belongs to the RuvC family.</text>
</comment>